<proteinExistence type="predicted"/>
<dbReference type="EMBL" id="GDID01003085">
    <property type="protein sequence ID" value="JAP93521.1"/>
    <property type="molecule type" value="Transcribed_RNA"/>
</dbReference>
<dbReference type="Gene3D" id="2.60.40.3120">
    <property type="match status" value="1"/>
</dbReference>
<dbReference type="Gene3D" id="3.40.630.10">
    <property type="entry name" value="Zn peptidases"/>
    <property type="match status" value="1"/>
</dbReference>
<dbReference type="PANTHER" id="PTHR12756:SF11">
    <property type="entry name" value="CYTOSOLIC CARBOXYPEPTIDASE 1"/>
    <property type="match status" value="1"/>
</dbReference>
<sequence length="842" mass="97724">IKLTTKTADIANVIAKRNEEFNPGESIALKMRYQGQTIPQDDGGEEIPQLEHLVDLTYKLDQKELVADELEAMKKPKLQMQPLFFNILLKTPPGQTLLPNEIPYKFEQPEIEQLGNDAKPFIKQEEQESMFPPKKSLIYHKLIQPVKEFSLIKGTPRDCLKFEARFEGGNLFVAQQLQREQSYQLYIAPDAPSPFHCHNFCFKISNIQKNTLYKFKIMNLSKQRPIYPLFIHYNGKYELTGLDGAGFRANEMQKTTFWFQNVKYENYMNGDAIKDSDEYKALQKGYKAFLKGTGLKKKQIAKGQFLYETTLNCYRHCWTMQFDADIENLFVSSTFPYSYTHSLIYLENLTKLALDRDSVHMEVRQMCRSYFGNPIPIVKIFFKQDEGKQAVLVLSRVSPWDSGSTQIAEGFIDELVGQMDYLYEKAISEAELSGNERLVLQLRQKMIKHKETRFSLLRNFTFYVIPNFNVDSQIVGSSRINQFGQNLNHQFGEPANYKTPQMLFIQQIMSYCSQLKVKVGYVFDLKTDKTASKTQLDANEFDSFRALQLKIWEILGRNTVIPFSPKIPFFDQKEENAEVFFNLQKPRQEVVRQIKDELKDFLGRQKYFAEFAAFQPLKQSELFDFSQFTFTIPNEHKQKTARGYFGLKSFTVKAPFKYSTQQQRLVGRELVKMLMFQLEDDGDLLEQETLNQQEIYCQWVEAGLLQQFAAGSLKVVDEQKYPADQLLKLPEKLKSFSQKDHPDYKEFMLLNEKILPRPALGINMEQANVSDSDDSECDPQVGSGILKKASGDEEKELQDKKQQIKHIFQQTYDPEGRAKSRGKSAKKTPRTKSPRTKSPERK</sequence>
<feature type="compositionally biased region" description="Basic residues" evidence="2">
    <location>
        <begin position="819"/>
        <end position="835"/>
    </location>
</feature>
<gene>
    <name evidence="3" type="ORF">TPC1_14172</name>
</gene>
<feature type="compositionally biased region" description="Basic and acidic residues" evidence="2">
    <location>
        <begin position="789"/>
        <end position="802"/>
    </location>
</feature>
<dbReference type="SUPFAM" id="SSF53187">
    <property type="entry name" value="Zn-dependent exopeptidases"/>
    <property type="match status" value="1"/>
</dbReference>
<organism evidence="3">
    <name type="scientific">Trepomonas sp. PC1</name>
    <dbReference type="NCBI Taxonomy" id="1076344"/>
    <lineage>
        <taxon>Eukaryota</taxon>
        <taxon>Metamonada</taxon>
        <taxon>Diplomonadida</taxon>
        <taxon>Hexamitidae</taxon>
        <taxon>Hexamitinae</taxon>
        <taxon>Trepomonas</taxon>
    </lineage>
</organism>
<dbReference type="AlphaFoldDB" id="A0A146KDJ4"/>
<dbReference type="InterPro" id="IPR050821">
    <property type="entry name" value="Cytosolic_carboxypeptidase"/>
</dbReference>
<dbReference type="PANTHER" id="PTHR12756">
    <property type="entry name" value="CYTOSOLIC CARBOXYPEPTIDASE"/>
    <property type="match status" value="1"/>
</dbReference>
<evidence type="ECO:0000256" key="2">
    <source>
        <dbReference type="SAM" id="MobiDB-lite"/>
    </source>
</evidence>
<evidence type="ECO:0000313" key="3">
    <source>
        <dbReference type="EMBL" id="JAP93521.1"/>
    </source>
</evidence>
<evidence type="ECO:0000256" key="1">
    <source>
        <dbReference type="ARBA" id="ARBA00001947"/>
    </source>
</evidence>
<accession>A0A146KDJ4</accession>
<protein>
    <submittedName>
        <fullName evidence="3">Peptidase M14-like domain protein</fullName>
    </submittedName>
</protein>
<comment type="cofactor">
    <cofactor evidence="1">
        <name>Zn(2+)</name>
        <dbReference type="ChEBI" id="CHEBI:29105"/>
    </cofactor>
</comment>
<name>A0A146KDJ4_9EUKA</name>
<feature type="non-terminal residue" evidence="3">
    <location>
        <position position="1"/>
    </location>
</feature>
<feature type="region of interest" description="Disordered" evidence="2">
    <location>
        <begin position="768"/>
        <end position="842"/>
    </location>
</feature>
<reference evidence="3" key="1">
    <citation type="submission" date="2015-07" db="EMBL/GenBank/DDBJ databases">
        <title>Adaptation to a free-living lifestyle via gene acquisitions in the diplomonad Trepomonas sp. PC1.</title>
        <authorList>
            <person name="Xu F."/>
            <person name="Jerlstrom-Hultqvist J."/>
            <person name="Kolisko M."/>
            <person name="Simpson A.G.B."/>
            <person name="Roger A.J."/>
            <person name="Svard S.G."/>
            <person name="Andersson J.O."/>
        </authorList>
    </citation>
    <scope>NUCLEOTIDE SEQUENCE</scope>
    <source>
        <strain evidence="3">PC1</strain>
    </source>
</reference>